<protein>
    <submittedName>
        <fullName evidence="1">Uncharacterized protein</fullName>
    </submittedName>
</protein>
<evidence type="ECO:0000313" key="2">
    <source>
        <dbReference type="Proteomes" id="UP001549110"/>
    </source>
</evidence>
<dbReference type="EMBL" id="JBEPLU010000002">
    <property type="protein sequence ID" value="MET3528073.1"/>
    <property type="molecule type" value="Genomic_DNA"/>
</dbReference>
<sequence length="59" mass="6921">MGSEQGLPSMQMEQLQEEVRGVARRLSCDQVLDLADMLHEEIRARRSGRILRTAKRRRR</sequence>
<proteinExistence type="predicted"/>
<name>A0ABV2EM35_9CAUL</name>
<comment type="caution">
    <text evidence="1">The sequence shown here is derived from an EMBL/GenBank/DDBJ whole genome shotgun (WGS) entry which is preliminary data.</text>
</comment>
<organism evidence="1 2">
    <name type="scientific">Phenylobacterium koreense</name>
    <dbReference type="NCBI Taxonomy" id="266125"/>
    <lineage>
        <taxon>Bacteria</taxon>
        <taxon>Pseudomonadati</taxon>
        <taxon>Pseudomonadota</taxon>
        <taxon>Alphaproteobacteria</taxon>
        <taxon>Caulobacterales</taxon>
        <taxon>Caulobacteraceae</taxon>
        <taxon>Phenylobacterium</taxon>
    </lineage>
</organism>
<gene>
    <name evidence="1" type="ORF">ABID41_003191</name>
</gene>
<keyword evidence="2" id="KW-1185">Reference proteome</keyword>
<evidence type="ECO:0000313" key="1">
    <source>
        <dbReference type="EMBL" id="MET3528073.1"/>
    </source>
</evidence>
<accession>A0ABV2EM35</accession>
<reference evidence="1 2" key="1">
    <citation type="submission" date="2024-06" db="EMBL/GenBank/DDBJ databases">
        <title>Genomic Encyclopedia of Type Strains, Phase IV (KMG-IV): sequencing the most valuable type-strain genomes for metagenomic binning, comparative biology and taxonomic classification.</title>
        <authorList>
            <person name="Goeker M."/>
        </authorList>
    </citation>
    <scope>NUCLEOTIDE SEQUENCE [LARGE SCALE GENOMIC DNA]</scope>
    <source>
        <strain evidence="1 2">DSM 17809</strain>
    </source>
</reference>
<dbReference type="Proteomes" id="UP001549110">
    <property type="component" value="Unassembled WGS sequence"/>
</dbReference>